<dbReference type="InterPro" id="IPR011527">
    <property type="entry name" value="ABC1_TM_dom"/>
</dbReference>
<evidence type="ECO:0000256" key="1">
    <source>
        <dbReference type="ARBA" id="ARBA00004651"/>
    </source>
</evidence>
<dbReference type="SUPFAM" id="SSF52540">
    <property type="entry name" value="P-loop containing nucleoside triphosphate hydrolases"/>
    <property type="match status" value="1"/>
</dbReference>
<feature type="domain" description="ABC transporter" evidence="10">
    <location>
        <begin position="365"/>
        <end position="602"/>
    </location>
</feature>
<dbReference type="AlphaFoldDB" id="A0A1J5R9K7"/>
<dbReference type="InterPro" id="IPR027417">
    <property type="entry name" value="P-loop_NTPase"/>
</dbReference>
<keyword evidence="12" id="KW-0378">Hydrolase</keyword>
<comment type="caution">
    <text evidence="12">The sequence shown here is derived from an EMBL/GenBank/DDBJ whole genome shotgun (WGS) entry which is preliminary data.</text>
</comment>
<gene>
    <name evidence="12" type="primary">msbA_10</name>
    <name evidence="12" type="ORF">GALL_253290</name>
</gene>
<dbReference type="GO" id="GO:0005524">
    <property type="term" value="F:ATP binding"/>
    <property type="evidence" value="ECO:0007669"/>
    <property type="project" value="UniProtKB-KW"/>
</dbReference>
<dbReference type="PROSITE" id="PS00211">
    <property type="entry name" value="ABC_TRANSPORTER_1"/>
    <property type="match status" value="1"/>
</dbReference>
<dbReference type="GO" id="GO:0140359">
    <property type="term" value="F:ABC-type transporter activity"/>
    <property type="evidence" value="ECO:0007669"/>
    <property type="project" value="InterPro"/>
</dbReference>
<feature type="domain" description="ABC transmembrane type-1" evidence="11">
    <location>
        <begin position="60"/>
        <end position="280"/>
    </location>
</feature>
<dbReference type="PANTHER" id="PTHR24221">
    <property type="entry name" value="ATP-BINDING CASSETTE SUB-FAMILY B"/>
    <property type="match status" value="1"/>
</dbReference>
<dbReference type="SUPFAM" id="SSF90123">
    <property type="entry name" value="ABC transporter transmembrane region"/>
    <property type="match status" value="1"/>
</dbReference>
<keyword evidence="4 9" id="KW-0812">Transmembrane</keyword>
<evidence type="ECO:0000256" key="5">
    <source>
        <dbReference type="ARBA" id="ARBA00022741"/>
    </source>
</evidence>
<dbReference type="InterPro" id="IPR036640">
    <property type="entry name" value="ABC1_TM_sf"/>
</dbReference>
<keyword evidence="6 12" id="KW-0067">ATP-binding</keyword>
<dbReference type="EC" id="3.6.3.-" evidence="12"/>
<evidence type="ECO:0000256" key="4">
    <source>
        <dbReference type="ARBA" id="ARBA00022692"/>
    </source>
</evidence>
<evidence type="ECO:0000259" key="11">
    <source>
        <dbReference type="PROSITE" id="PS50929"/>
    </source>
</evidence>
<keyword evidence="2" id="KW-0813">Transport</keyword>
<protein>
    <submittedName>
        <fullName evidence="12">Lipid A export ATP-binding/permease protein MsbA</fullName>
        <ecNumber evidence="12">3.6.3.-</ecNumber>
    </submittedName>
</protein>
<evidence type="ECO:0000256" key="8">
    <source>
        <dbReference type="ARBA" id="ARBA00023136"/>
    </source>
</evidence>
<dbReference type="GO" id="GO:0005886">
    <property type="term" value="C:plasma membrane"/>
    <property type="evidence" value="ECO:0007669"/>
    <property type="project" value="UniProtKB-SubCell"/>
</dbReference>
<evidence type="ECO:0000256" key="2">
    <source>
        <dbReference type="ARBA" id="ARBA00022448"/>
    </source>
</evidence>
<evidence type="ECO:0000256" key="3">
    <source>
        <dbReference type="ARBA" id="ARBA00022475"/>
    </source>
</evidence>
<feature type="transmembrane region" description="Helical" evidence="9">
    <location>
        <begin position="258"/>
        <end position="280"/>
    </location>
</feature>
<feature type="transmembrane region" description="Helical" evidence="9">
    <location>
        <begin position="139"/>
        <end position="159"/>
    </location>
</feature>
<dbReference type="Gene3D" id="3.40.50.300">
    <property type="entry name" value="P-loop containing nucleotide triphosphate hydrolases"/>
    <property type="match status" value="1"/>
</dbReference>
<proteinExistence type="predicted"/>
<dbReference type="Pfam" id="PF00005">
    <property type="entry name" value="ABC_tran"/>
    <property type="match status" value="1"/>
</dbReference>
<dbReference type="PROSITE" id="PS50893">
    <property type="entry name" value="ABC_TRANSPORTER_2"/>
    <property type="match status" value="1"/>
</dbReference>
<keyword evidence="5" id="KW-0547">Nucleotide-binding</keyword>
<dbReference type="GO" id="GO:0034040">
    <property type="term" value="F:ATPase-coupled lipid transmembrane transporter activity"/>
    <property type="evidence" value="ECO:0007669"/>
    <property type="project" value="TreeGrafter"/>
</dbReference>
<feature type="transmembrane region" description="Helical" evidence="9">
    <location>
        <begin position="74"/>
        <end position="93"/>
    </location>
</feature>
<organism evidence="12">
    <name type="scientific">mine drainage metagenome</name>
    <dbReference type="NCBI Taxonomy" id="410659"/>
    <lineage>
        <taxon>unclassified sequences</taxon>
        <taxon>metagenomes</taxon>
        <taxon>ecological metagenomes</taxon>
    </lineage>
</organism>
<evidence type="ECO:0000256" key="7">
    <source>
        <dbReference type="ARBA" id="ARBA00022989"/>
    </source>
</evidence>
<evidence type="ECO:0000259" key="10">
    <source>
        <dbReference type="PROSITE" id="PS50893"/>
    </source>
</evidence>
<dbReference type="SMART" id="SM00382">
    <property type="entry name" value="AAA"/>
    <property type="match status" value="1"/>
</dbReference>
<feature type="transmembrane region" description="Helical" evidence="9">
    <location>
        <begin position="165"/>
        <end position="191"/>
    </location>
</feature>
<dbReference type="InterPro" id="IPR039421">
    <property type="entry name" value="Type_1_exporter"/>
</dbReference>
<feature type="transmembrane region" description="Helical" evidence="9">
    <location>
        <begin position="20"/>
        <end position="42"/>
    </location>
</feature>
<dbReference type="PANTHER" id="PTHR24221:SF654">
    <property type="entry name" value="ATP-BINDING CASSETTE SUB-FAMILY B MEMBER 6"/>
    <property type="match status" value="1"/>
</dbReference>
<keyword evidence="7 9" id="KW-1133">Transmembrane helix</keyword>
<name>A0A1J5R9K7_9ZZZZ</name>
<dbReference type="InterPro" id="IPR003593">
    <property type="entry name" value="AAA+_ATPase"/>
</dbReference>
<dbReference type="PROSITE" id="PS50929">
    <property type="entry name" value="ABC_TM1F"/>
    <property type="match status" value="1"/>
</dbReference>
<reference evidence="12" key="1">
    <citation type="submission" date="2016-10" db="EMBL/GenBank/DDBJ databases">
        <title>Sequence of Gallionella enrichment culture.</title>
        <authorList>
            <person name="Poehlein A."/>
            <person name="Muehling M."/>
            <person name="Daniel R."/>
        </authorList>
    </citation>
    <scope>NUCLEOTIDE SEQUENCE</scope>
</reference>
<dbReference type="GO" id="GO:0016887">
    <property type="term" value="F:ATP hydrolysis activity"/>
    <property type="evidence" value="ECO:0007669"/>
    <property type="project" value="InterPro"/>
</dbReference>
<keyword evidence="8 9" id="KW-0472">Membrane</keyword>
<sequence>MIGILRKFLALFGQGFYRSILMVFLADVLNGALELMGVLLIFPLMTLVDDPGATRTRPSLSWLYHLMGEPDPRYVVLAISLAIAGVYLFRSFVQVGVLNMENHVLSRWKNVICCRLFKAYMVAPYTFHVQRNSSVSIEMLSYVVVTAINNYIFRAILFFSNIVVAVFLLGFLFFTHPVVSIVVGVLFYSFFKLQKRFINKRVACYSHEMVTQSQKNMSALQQGIAAYRETKINLKEAYFTRMFSEANRRVMEIDGRIMFYNMLPVAGTELILISIMIVAFNMIMFSSAPHQSVAVSLAGLVMTVFRMVPVINRSLTSLSAMNATAELVKSLMAEAETVGYADVDEEDALWSGGQSTAPLVIGRQLALRDLTFRYPGTDAPSLDHVSLTIPQGEFLGVIGASGAGKSTLIGVLLGFLPAPEGSFLVDDHRVDGAAIRAWRQAIGFVDQQAFIFDGSIRENVAFGVPADEIDDALVTRALQQAELWDFVAGLEAGAASPAGENGKLLSGGQRQRLVLARALYKQPSILILDEATSALDVETEYRISETIRALKGRVTIIAIAHRLSTLRTCDRLVVMEKGRIVESGDFDTLMRSSERFQAVVKMSNIVAEAGAAV</sequence>
<dbReference type="InterPro" id="IPR017871">
    <property type="entry name" value="ABC_transporter-like_CS"/>
</dbReference>
<dbReference type="FunFam" id="3.40.50.300:FF:000854">
    <property type="entry name" value="Multidrug ABC transporter ATP-binding protein"/>
    <property type="match status" value="1"/>
</dbReference>
<evidence type="ECO:0000256" key="9">
    <source>
        <dbReference type="SAM" id="Phobius"/>
    </source>
</evidence>
<dbReference type="InterPro" id="IPR003439">
    <property type="entry name" value="ABC_transporter-like_ATP-bd"/>
</dbReference>
<keyword evidence="3" id="KW-1003">Cell membrane</keyword>
<dbReference type="EMBL" id="MLJW01000224">
    <property type="protein sequence ID" value="OIQ92726.1"/>
    <property type="molecule type" value="Genomic_DNA"/>
</dbReference>
<accession>A0A1J5R9K7</accession>
<evidence type="ECO:0000313" key="12">
    <source>
        <dbReference type="EMBL" id="OIQ92726.1"/>
    </source>
</evidence>
<dbReference type="Gene3D" id="1.20.1560.10">
    <property type="entry name" value="ABC transporter type 1, transmembrane domain"/>
    <property type="match status" value="1"/>
</dbReference>
<comment type="subcellular location">
    <subcellularLocation>
        <location evidence="1">Cell membrane</location>
        <topology evidence="1">Multi-pass membrane protein</topology>
    </subcellularLocation>
</comment>
<evidence type="ECO:0000256" key="6">
    <source>
        <dbReference type="ARBA" id="ARBA00022840"/>
    </source>
</evidence>